<feature type="domain" description="Transposase DDE" evidence="2">
    <location>
        <begin position="72"/>
        <end position="152"/>
    </location>
</feature>
<sequence length="154" mass="17346">MYTTVGRGGPSIRGTQSQAIGRSKGGMTTRILALTDALRNLVRFELLPGHRFDTIGVAPLIRGIQFDALLGDKAFDSNWIVEDLNQRGAQVIISQRPARAQKLKIDAKMYQWRHLIENYFCKLKEFKRIAMRACKTDKSFSAMIYLAAAVINSR</sequence>
<protein>
    <submittedName>
        <fullName evidence="3">IS5 family transposase</fullName>
    </submittedName>
</protein>
<name>A0A7Y0GC09_9SPHN</name>
<dbReference type="InterPro" id="IPR025668">
    <property type="entry name" value="Tnp_DDE_dom"/>
</dbReference>
<keyword evidence="4" id="KW-1185">Reference proteome</keyword>
<dbReference type="Pfam" id="PF13586">
    <property type="entry name" value="DDE_Tnp_1_2"/>
    <property type="match status" value="1"/>
</dbReference>
<feature type="region of interest" description="Disordered" evidence="1">
    <location>
        <begin position="1"/>
        <end position="20"/>
    </location>
</feature>
<evidence type="ECO:0000313" key="3">
    <source>
        <dbReference type="EMBL" id="NML95693.1"/>
    </source>
</evidence>
<proteinExistence type="predicted"/>
<dbReference type="NCBIfam" id="NF033580">
    <property type="entry name" value="transpos_IS5_3"/>
    <property type="match status" value="1"/>
</dbReference>
<dbReference type="Proteomes" id="UP000583556">
    <property type="component" value="Unassembled WGS sequence"/>
</dbReference>
<dbReference type="EMBL" id="JABBGM010000012">
    <property type="protein sequence ID" value="NML95693.1"/>
    <property type="molecule type" value="Genomic_DNA"/>
</dbReference>
<organism evidence="3 4">
    <name type="scientific">Novosphingobium olei</name>
    <dbReference type="NCBI Taxonomy" id="2728851"/>
    <lineage>
        <taxon>Bacteria</taxon>
        <taxon>Pseudomonadati</taxon>
        <taxon>Pseudomonadota</taxon>
        <taxon>Alphaproteobacteria</taxon>
        <taxon>Sphingomonadales</taxon>
        <taxon>Sphingomonadaceae</taxon>
        <taxon>Novosphingobium</taxon>
    </lineage>
</organism>
<reference evidence="3 4" key="1">
    <citation type="submission" date="2020-04" db="EMBL/GenBank/DDBJ databases">
        <title>Novosphingobium sp. TW-4 isolated from soil.</title>
        <authorList>
            <person name="Dahal R.H."/>
            <person name="Chaudhary D.K."/>
        </authorList>
    </citation>
    <scope>NUCLEOTIDE SEQUENCE [LARGE SCALE GENOMIC DNA]</scope>
    <source>
        <strain evidence="3 4">TW-4</strain>
    </source>
</reference>
<evidence type="ECO:0000256" key="1">
    <source>
        <dbReference type="SAM" id="MobiDB-lite"/>
    </source>
</evidence>
<evidence type="ECO:0000313" key="4">
    <source>
        <dbReference type="Proteomes" id="UP000583556"/>
    </source>
</evidence>
<accession>A0A7Y0GC09</accession>
<evidence type="ECO:0000259" key="2">
    <source>
        <dbReference type="Pfam" id="PF13586"/>
    </source>
</evidence>
<dbReference type="RefSeq" id="WP_169494902.1">
    <property type="nucleotide sequence ID" value="NZ_JABBGM010000012.1"/>
</dbReference>
<comment type="caution">
    <text evidence="3">The sequence shown here is derived from an EMBL/GenBank/DDBJ whole genome shotgun (WGS) entry which is preliminary data.</text>
</comment>
<gene>
    <name evidence="3" type="ORF">HHL27_18635</name>
</gene>
<feature type="compositionally biased region" description="Gly residues" evidence="1">
    <location>
        <begin position="1"/>
        <end position="11"/>
    </location>
</feature>
<dbReference type="AlphaFoldDB" id="A0A7Y0GC09"/>